<name>A0A6M4HBU2_9PROT</name>
<dbReference type="Proteomes" id="UP000503096">
    <property type="component" value="Chromosome"/>
</dbReference>
<evidence type="ECO:0000313" key="3">
    <source>
        <dbReference type="Proteomes" id="UP000503096"/>
    </source>
</evidence>
<dbReference type="InParanoid" id="A0A6M4HBU2"/>
<keyword evidence="3" id="KW-1185">Reference proteome</keyword>
<gene>
    <name evidence="2" type="primary">fimW_1</name>
    <name evidence="2" type="ORF">DSM104440_02792</name>
</gene>
<dbReference type="KEGG" id="upl:DSM104440_02792"/>
<accession>A0A6M4HBU2</accession>
<sequence>MPLELTVPAERTAPPKDLEIRPKQAKAWLDALPLAQSVESARQIRTKLAAMSRSKIEADDRVLLLEAYQPVVAMLLEELDAIYSKSQLPLTPKAREALDLARAITSDVAHGYKIVILEKTGKLIAFGAKKQLPLLIYRTMDAVASAIRAAYKSYTPLAPGLWKDMHQLYLLADKDGLLNESPDAEIRITIGELYTESLLLSLTDPYRLVQGEVDKTISMIRANKGLATLGKVKPATRESAHFLVPCDTDRPPKPAASASDDTGGPNWRLFDVNPLADQLKKRKQALETGNVSATMSRATGLDGMLLLAKLITLWGDPPKRAYRRDPMETSVAICAGLRTIGHFVSQEPKVDPAVEAAAIQSGITLPLLVVPDDDVSQGLQVSEWEVVNQSAGGLKVKRTSASSQNIAVGEALGIKFMGRARWTIGVVRWLTAQDDGGMEFGIQFLAPAARMVAVTPTITASGTVKLGLLLHESEQSTQADTLLTPPSTYSDLREYEIDDDGEVSCARATSLIEKTARFELFHISPS</sequence>
<evidence type="ECO:0000313" key="2">
    <source>
        <dbReference type="EMBL" id="QJR15964.1"/>
    </source>
</evidence>
<evidence type="ECO:0000256" key="1">
    <source>
        <dbReference type="SAM" id="MobiDB-lite"/>
    </source>
</evidence>
<organism evidence="2 3">
    <name type="scientific">Usitatibacter palustris</name>
    <dbReference type="NCBI Taxonomy" id="2732487"/>
    <lineage>
        <taxon>Bacteria</taxon>
        <taxon>Pseudomonadati</taxon>
        <taxon>Pseudomonadota</taxon>
        <taxon>Betaproteobacteria</taxon>
        <taxon>Nitrosomonadales</taxon>
        <taxon>Usitatibacteraceae</taxon>
        <taxon>Usitatibacter</taxon>
    </lineage>
</organism>
<dbReference type="AlphaFoldDB" id="A0A6M4HBU2"/>
<protein>
    <submittedName>
        <fullName evidence="2">Cyclic-di-GMP receptor FimW</fullName>
    </submittedName>
</protein>
<proteinExistence type="predicted"/>
<feature type="region of interest" description="Disordered" evidence="1">
    <location>
        <begin position="244"/>
        <end position="265"/>
    </location>
</feature>
<dbReference type="EMBL" id="CP053073">
    <property type="protein sequence ID" value="QJR15964.1"/>
    <property type="molecule type" value="Genomic_DNA"/>
</dbReference>
<reference evidence="2 3" key="1">
    <citation type="submission" date="2020-04" db="EMBL/GenBank/DDBJ databases">
        <title>Usitatibacter rugosus gen. nov., sp. nov. and Usitatibacter palustris sp. nov., novel members of Usitatibacteraceae fam. nov. within the order Nitrosomonadales isolated from soil.</title>
        <authorList>
            <person name="Huber K.J."/>
            <person name="Neumann-Schaal M."/>
            <person name="Geppert A."/>
            <person name="Luckner M."/>
            <person name="Wanner G."/>
            <person name="Overmann J."/>
        </authorList>
    </citation>
    <scope>NUCLEOTIDE SEQUENCE [LARGE SCALE GENOMIC DNA]</scope>
    <source>
        <strain evidence="2 3">Swamp67</strain>
    </source>
</reference>
<dbReference type="RefSeq" id="WP_171163694.1">
    <property type="nucleotide sequence ID" value="NZ_CP053073.1"/>
</dbReference>
<keyword evidence="2" id="KW-0675">Receptor</keyword>